<reference evidence="6" key="1">
    <citation type="submission" date="2016-11" db="EMBL/GenBank/DDBJ databases">
        <authorList>
            <person name="Varghese N."/>
            <person name="Submissions S."/>
        </authorList>
    </citation>
    <scope>NUCLEOTIDE SEQUENCE [LARGE SCALE GENOMIC DNA]</scope>
    <source>
        <strain evidence="6">DSM 19858</strain>
    </source>
</reference>
<gene>
    <name evidence="5" type="ORF">SAMN04488513_101699</name>
</gene>
<evidence type="ECO:0000313" key="6">
    <source>
        <dbReference type="Proteomes" id="UP000184543"/>
    </source>
</evidence>
<feature type="domain" description="SGNH hydrolase-type esterase" evidence="4">
    <location>
        <begin position="32"/>
        <end position="217"/>
    </location>
</feature>
<organism evidence="5 6">
    <name type="scientific">Pseudozobellia thermophila</name>
    <dbReference type="NCBI Taxonomy" id="192903"/>
    <lineage>
        <taxon>Bacteria</taxon>
        <taxon>Pseudomonadati</taxon>
        <taxon>Bacteroidota</taxon>
        <taxon>Flavobacteriia</taxon>
        <taxon>Flavobacteriales</taxon>
        <taxon>Flavobacteriaceae</taxon>
        <taxon>Pseudozobellia</taxon>
    </lineage>
</organism>
<dbReference type="SUPFAM" id="SSF52266">
    <property type="entry name" value="SGNH hydrolase"/>
    <property type="match status" value="2"/>
</dbReference>
<dbReference type="GO" id="GO:0016788">
    <property type="term" value="F:hydrolase activity, acting on ester bonds"/>
    <property type="evidence" value="ECO:0007669"/>
    <property type="project" value="UniProtKB-ARBA"/>
</dbReference>
<evidence type="ECO:0000256" key="1">
    <source>
        <dbReference type="ARBA" id="ARBA00008668"/>
    </source>
</evidence>
<dbReference type="Proteomes" id="UP000184543">
    <property type="component" value="Unassembled WGS sequence"/>
</dbReference>
<evidence type="ECO:0000256" key="3">
    <source>
        <dbReference type="SAM" id="SignalP"/>
    </source>
</evidence>
<keyword evidence="6" id="KW-1185">Reference proteome</keyword>
<dbReference type="CDD" id="cd01821">
    <property type="entry name" value="Rhamnogalacturan_acetylesterase_like"/>
    <property type="match status" value="2"/>
</dbReference>
<dbReference type="PROSITE" id="PS51257">
    <property type="entry name" value="PROKAR_LIPOPROTEIN"/>
    <property type="match status" value="1"/>
</dbReference>
<comment type="similarity">
    <text evidence="1">Belongs to the 'GDSL' lipolytic enzyme family.</text>
</comment>
<dbReference type="Gene3D" id="3.40.50.1110">
    <property type="entry name" value="SGNH hydrolase"/>
    <property type="match status" value="2"/>
</dbReference>
<dbReference type="OrthoDB" id="9807041at2"/>
<feature type="chain" id="PRO_5012274295" evidence="3">
    <location>
        <begin position="23"/>
        <end position="499"/>
    </location>
</feature>
<dbReference type="PANTHER" id="PTHR43695">
    <property type="entry name" value="PUTATIVE (AFU_ORTHOLOGUE AFUA_2G17250)-RELATED"/>
    <property type="match status" value="1"/>
</dbReference>
<dbReference type="Pfam" id="PF13472">
    <property type="entry name" value="Lipase_GDSL_2"/>
    <property type="match status" value="2"/>
</dbReference>
<feature type="domain" description="SGNH hydrolase-type esterase" evidence="4">
    <location>
        <begin position="276"/>
        <end position="473"/>
    </location>
</feature>
<dbReference type="STRING" id="192903.SAMN04488513_101699"/>
<dbReference type="PANTHER" id="PTHR43695:SF1">
    <property type="entry name" value="RHAMNOGALACTURONAN ACETYLESTERASE"/>
    <property type="match status" value="1"/>
</dbReference>
<dbReference type="RefSeq" id="WP_072988551.1">
    <property type="nucleotide sequence ID" value="NZ_FQYU01000001.1"/>
</dbReference>
<evidence type="ECO:0000313" key="5">
    <source>
        <dbReference type="EMBL" id="SHI57962.1"/>
    </source>
</evidence>
<evidence type="ECO:0000256" key="2">
    <source>
        <dbReference type="ARBA" id="ARBA00022801"/>
    </source>
</evidence>
<feature type="signal peptide" evidence="3">
    <location>
        <begin position="1"/>
        <end position="22"/>
    </location>
</feature>
<dbReference type="InterPro" id="IPR037459">
    <property type="entry name" value="RhgT-like"/>
</dbReference>
<dbReference type="AlphaFoldDB" id="A0A1M6CAB1"/>
<proteinExistence type="inferred from homology"/>
<dbReference type="EMBL" id="FQYU01000001">
    <property type="protein sequence ID" value="SHI57962.1"/>
    <property type="molecule type" value="Genomic_DNA"/>
</dbReference>
<name>A0A1M6CAB1_9FLAO</name>
<dbReference type="InterPro" id="IPR036514">
    <property type="entry name" value="SGNH_hydro_sf"/>
</dbReference>
<protein>
    <submittedName>
        <fullName evidence="5">Lysophospholipase L1</fullName>
    </submittedName>
</protein>
<keyword evidence="3" id="KW-0732">Signal</keyword>
<sequence>MRLRIPTVIVMIGLFAYSCSNAPNVKPVVYTVGDSTVKSGRGDGANGLWGWGDFIQHFLDSTEVRVENHAMGGTSSRTFIDKGLWDSVYLKLNKGDYVLIQFGHNDDGPINDNFRARGSLQGIGDEAKEIDNILTGKHETVHSYGWYLKKMVAEAKNKGAVPIVLSPMPRNLWRNGKVVREPESYPLWAKQVAEQEGASFVDLNEKMALEMEKMGEMGVTGNHFYERDPTHTTARGAVLAASVISSELRAQDSGLEDHLIDYPQIVLPKKRNLHLVGDSTMADNANENAIGWGVPFEKFVDTTRINFFNHARSGRSSRTFITDGLWKDVLQELQPDDFVLIQFGHNDEGTIGKEKYKGSLEGVGYETKDVIRNDSITETVHTYGWYLRKMVSDARKKGANPIILSLTPRNEWSQGSVDQRHDTYVQWAKEIAESESVPFIDLSAAIAKRYELIGKEKVDLFFPKDHTHTNSEGALFNAKAAAAALRNNKETGLHDYIFF</sequence>
<evidence type="ECO:0000259" key="4">
    <source>
        <dbReference type="Pfam" id="PF13472"/>
    </source>
</evidence>
<accession>A0A1M6CAB1</accession>
<keyword evidence="2" id="KW-0378">Hydrolase</keyword>
<dbReference type="InterPro" id="IPR013830">
    <property type="entry name" value="SGNH_hydro"/>
</dbReference>